<evidence type="ECO:0000256" key="2">
    <source>
        <dbReference type="ARBA" id="ARBA00022490"/>
    </source>
</evidence>
<keyword evidence="6" id="KW-0206">Cytoskeleton</keyword>
<feature type="region of interest" description="Disordered" evidence="9">
    <location>
        <begin position="1"/>
        <end position="75"/>
    </location>
</feature>
<dbReference type="PROSITE" id="PS51719">
    <property type="entry name" value="G_SEPTIN"/>
    <property type="match status" value="1"/>
</dbReference>
<sequence>MSSEDKPTGASSTPAANHPIGSHGTGPAITGNKPVVNPLSKPKITQALNGTGNALKTSAHQNSANGGQNGNGSNGYRVLKPDGYVGIDSLPEQFVSRIVRDGFGFNIMCLGQTGVGKSTLLDSLFNMKFPDVSTRSHNLSAVDVTAHNYDLQERNIKLKLGLIESKGFGDQINKADSYKSVVEYIDQQFERYLQEELKIHRNQSPVNDTRVHVCLYLISPVGHGLRAIDLVTMRELAAKCNLVPVIAKSDTITKAELDKLRVKIMSEIVTNGINIYHFPTDDNDVADLNGKNNALLPFALVASHEFVRVGSKQMRARQYPWGTVQVENENHCDFVRLRDMILRINMEDLRETTHSRHYELYRRVRLEQMGFGTVAGGDSTKNASFQETYEQRRAAHLTELQRKEEEMRQGFVLRVKEKEAELKEAEKELHLRFDRLKKQSTEDKRRLELDKQKLDDDIQALNARKQTVLGGSGSGTNLTLQQSLLGKKNKK</sequence>
<comment type="subcellular location">
    <subcellularLocation>
        <location evidence="1">Cytoplasm</location>
        <location evidence="1">Cytoskeleton</location>
    </subcellularLocation>
</comment>
<keyword evidence="5 7" id="KW-0342">GTP-binding</keyword>
<feature type="compositionally biased region" description="Polar residues" evidence="9">
    <location>
        <begin position="46"/>
        <end position="60"/>
    </location>
</feature>
<feature type="coiled-coil region" evidence="8">
    <location>
        <begin position="386"/>
        <end position="464"/>
    </location>
</feature>
<evidence type="ECO:0000259" key="10">
    <source>
        <dbReference type="PROSITE" id="PS51719"/>
    </source>
</evidence>
<dbReference type="GO" id="GO:0005525">
    <property type="term" value="F:GTP binding"/>
    <property type="evidence" value="ECO:0007669"/>
    <property type="project" value="UniProtKB-KW"/>
</dbReference>
<dbReference type="InterPro" id="IPR016491">
    <property type="entry name" value="Septin"/>
</dbReference>
<keyword evidence="2" id="KW-0963">Cytoplasm</keyword>
<dbReference type="EMBL" id="OC871878">
    <property type="protein sequence ID" value="CAD7635622.1"/>
    <property type="molecule type" value="Genomic_DNA"/>
</dbReference>
<dbReference type="FunFam" id="3.40.50.300:FF:002048">
    <property type="entry name" value="Septin 6"/>
    <property type="match status" value="1"/>
</dbReference>
<evidence type="ECO:0000256" key="1">
    <source>
        <dbReference type="ARBA" id="ARBA00004245"/>
    </source>
</evidence>
<keyword evidence="12" id="KW-1185">Reference proteome</keyword>
<protein>
    <recommendedName>
        <fullName evidence="10">Septin-type G domain-containing protein</fullName>
    </recommendedName>
</protein>
<dbReference type="Pfam" id="PF00735">
    <property type="entry name" value="Septin"/>
    <property type="match status" value="1"/>
</dbReference>
<feature type="domain" description="Septin-type G" evidence="10">
    <location>
        <begin position="101"/>
        <end position="368"/>
    </location>
</feature>
<proteinExistence type="inferred from homology"/>
<dbReference type="AlphaFoldDB" id="A0A7R9L621"/>
<reference evidence="11" key="1">
    <citation type="submission" date="2020-11" db="EMBL/GenBank/DDBJ databases">
        <authorList>
            <person name="Tran Van P."/>
        </authorList>
    </citation>
    <scope>NUCLEOTIDE SEQUENCE</scope>
</reference>
<evidence type="ECO:0000256" key="9">
    <source>
        <dbReference type="SAM" id="MobiDB-lite"/>
    </source>
</evidence>
<dbReference type="CDD" id="cd01850">
    <property type="entry name" value="CDC_Septin"/>
    <property type="match status" value="1"/>
</dbReference>
<evidence type="ECO:0000256" key="5">
    <source>
        <dbReference type="ARBA" id="ARBA00023134"/>
    </source>
</evidence>
<dbReference type="InterPro" id="IPR027417">
    <property type="entry name" value="P-loop_NTPase"/>
</dbReference>
<evidence type="ECO:0000256" key="4">
    <source>
        <dbReference type="ARBA" id="ARBA00023054"/>
    </source>
</evidence>
<dbReference type="PANTHER" id="PTHR18884">
    <property type="entry name" value="SEPTIN"/>
    <property type="match status" value="1"/>
</dbReference>
<feature type="region of interest" description="Disordered" evidence="9">
    <location>
        <begin position="468"/>
        <end position="491"/>
    </location>
</feature>
<evidence type="ECO:0000256" key="8">
    <source>
        <dbReference type="SAM" id="Coils"/>
    </source>
</evidence>
<name>A0A7R9L621_9ACAR</name>
<dbReference type="EMBL" id="CAJPIZ010017303">
    <property type="protein sequence ID" value="CAG2116052.1"/>
    <property type="molecule type" value="Genomic_DNA"/>
</dbReference>
<comment type="similarity">
    <text evidence="7">Belongs to the TRAFAC class TrmE-Era-EngA-EngB-Septin-like GTPase superfamily. Septin GTPase family.</text>
</comment>
<evidence type="ECO:0000256" key="3">
    <source>
        <dbReference type="ARBA" id="ARBA00022741"/>
    </source>
</evidence>
<dbReference type="InterPro" id="IPR030379">
    <property type="entry name" value="G_SEPTIN_dom"/>
</dbReference>
<evidence type="ECO:0000256" key="6">
    <source>
        <dbReference type="ARBA" id="ARBA00023212"/>
    </source>
</evidence>
<accession>A0A7R9L621</accession>
<dbReference type="OrthoDB" id="416553at2759"/>
<dbReference type="Gene3D" id="3.40.50.300">
    <property type="entry name" value="P-loop containing nucleotide triphosphate hydrolases"/>
    <property type="match status" value="1"/>
</dbReference>
<evidence type="ECO:0000313" key="11">
    <source>
        <dbReference type="EMBL" id="CAD7635622.1"/>
    </source>
</evidence>
<dbReference type="SUPFAM" id="SSF52540">
    <property type="entry name" value="P-loop containing nucleoside triphosphate hydrolases"/>
    <property type="match status" value="1"/>
</dbReference>
<keyword evidence="3 7" id="KW-0547">Nucleotide-binding</keyword>
<evidence type="ECO:0000313" key="12">
    <source>
        <dbReference type="Proteomes" id="UP000759131"/>
    </source>
</evidence>
<gene>
    <name evidence="11" type="ORF">OSB1V03_LOCUS16013</name>
</gene>
<evidence type="ECO:0000256" key="7">
    <source>
        <dbReference type="RuleBase" id="RU004560"/>
    </source>
</evidence>
<dbReference type="GO" id="GO:0005856">
    <property type="term" value="C:cytoskeleton"/>
    <property type="evidence" value="ECO:0007669"/>
    <property type="project" value="UniProtKB-SubCell"/>
</dbReference>
<keyword evidence="4 8" id="KW-0175">Coiled coil</keyword>
<organism evidence="11">
    <name type="scientific">Medioppia subpectinata</name>
    <dbReference type="NCBI Taxonomy" id="1979941"/>
    <lineage>
        <taxon>Eukaryota</taxon>
        <taxon>Metazoa</taxon>
        <taxon>Ecdysozoa</taxon>
        <taxon>Arthropoda</taxon>
        <taxon>Chelicerata</taxon>
        <taxon>Arachnida</taxon>
        <taxon>Acari</taxon>
        <taxon>Acariformes</taxon>
        <taxon>Sarcoptiformes</taxon>
        <taxon>Oribatida</taxon>
        <taxon>Brachypylina</taxon>
        <taxon>Oppioidea</taxon>
        <taxon>Oppiidae</taxon>
        <taxon>Medioppia</taxon>
    </lineage>
</organism>
<dbReference type="Proteomes" id="UP000759131">
    <property type="component" value="Unassembled WGS sequence"/>
</dbReference>